<gene>
    <name evidence="1" type="ORF">LshimejAT787_0901180</name>
</gene>
<dbReference type="Proteomes" id="UP001063166">
    <property type="component" value="Unassembled WGS sequence"/>
</dbReference>
<accession>A0A9P3PRW0</accession>
<dbReference type="AlphaFoldDB" id="A0A9P3PRW0"/>
<evidence type="ECO:0000313" key="2">
    <source>
        <dbReference type="Proteomes" id="UP001063166"/>
    </source>
</evidence>
<dbReference type="SUPFAM" id="SSF52047">
    <property type="entry name" value="RNI-like"/>
    <property type="match status" value="1"/>
</dbReference>
<reference evidence="1" key="1">
    <citation type="submission" date="2022-07" db="EMBL/GenBank/DDBJ databases">
        <title>The genome of Lyophyllum shimeji provides insight into the initial evolution of ectomycorrhizal fungal genome.</title>
        <authorList>
            <person name="Kobayashi Y."/>
            <person name="Shibata T."/>
            <person name="Hirakawa H."/>
            <person name="Shigenobu S."/>
            <person name="Nishiyama T."/>
            <person name="Yamada A."/>
            <person name="Hasebe M."/>
            <person name="Kawaguchi M."/>
        </authorList>
    </citation>
    <scope>NUCLEOTIDE SEQUENCE</scope>
    <source>
        <strain evidence="1">AT787</strain>
    </source>
</reference>
<dbReference type="InterPro" id="IPR032675">
    <property type="entry name" value="LRR_dom_sf"/>
</dbReference>
<dbReference type="OrthoDB" id="2655993at2759"/>
<dbReference type="EMBL" id="BRPK01000009">
    <property type="protein sequence ID" value="GLB40903.1"/>
    <property type="molecule type" value="Genomic_DNA"/>
</dbReference>
<evidence type="ECO:0000313" key="1">
    <source>
        <dbReference type="EMBL" id="GLB40903.1"/>
    </source>
</evidence>
<sequence>MARTCRAFRDPANDYLWSEVDTFAPLVKCMPRDLWKEENRRTGPFLVFIRPIVSSDFRNFMEKNPHKITSTPDDVYAALSAAAAAGDLTLLPNLTYLSLLEPTSPAIYTFLGPKLAEFNLFVFLRDRSAGSLHHAFIASLPEHYSALRSLAILDAPGQLISDVLRGLPNLRMLHIPRLCLEPEALAHIMHLRHLRSLSFKSDESLTVPKSTSNLPVFGALRDLTHESIGAEGAMKLLQRMSRCPLVRVQIIISVIWTSHAVWCRLVQTLSAYLSHSSLTDLQIENRPRFVPNSGLSGLARLTIVDIRPLLDFSNISRLSLAILDLDDDGMEELAKAFPRLTMLDLVGEPDLLQPQITLCGLAAIARHCSEIMKLYITVDLSKNTEEHSRSKPWALNARLTLLLNEIEHGTGALTARSRGLR</sequence>
<proteinExistence type="predicted"/>
<evidence type="ECO:0008006" key="3">
    <source>
        <dbReference type="Google" id="ProtNLM"/>
    </source>
</evidence>
<name>A0A9P3PRW0_LYOSH</name>
<keyword evidence="2" id="KW-1185">Reference proteome</keyword>
<organism evidence="1 2">
    <name type="scientific">Lyophyllum shimeji</name>
    <name type="common">Hon-shimeji</name>
    <name type="synonym">Tricholoma shimeji</name>
    <dbReference type="NCBI Taxonomy" id="47721"/>
    <lineage>
        <taxon>Eukaryota</taxon>
        <taxon>Fungi</taxon>
        <taxon>Dikarya</taxon>
        <taxon>Basidiomycota</taxon>
        <taxon>Agaricomycotina</taxon>
        <taxon>Agaricomycetes</taxon>
        <taxon>Agaricomycetidae</taxon>
        <taxon>Agaricales</taxon>
        <taxon>Tricholomatineae</taxon>
        <taxon>Lyophyllaceae</taxon>
        <taxon>Lyophyllum</taxon>
    </lineage>
</organism>
<comment type="caution">
    <text evidence="1">The sequence shown here is derived from an EMBL/GenBank/DDBJ whole genome shotgun (WGS) entry which is preliminary data.</text>
</comment>
<dbReference type="Gene3D" id="3.80.10.10">
    <property type="entry name" value="Ribonuclease Inhibitor"/>
    <property type="match status" value="1"/>
</dbReference>
<protein>
    <recommendedName>
        <fullName evidence="3">F-box domain-containing protein</fullName>
    </recommendedName>
</protein>